<dbReference type="AlphaFoldDB" id="A0A1H2HL00"/>
<feature type="domain" description="Bacterial type II secretion system protein E" evidence="2">
    <location>
        <begin position="75"/>
        <end position="351"/>
    </location>
</feature>
<dbReference type="InterPro" id="IPR050921">
    <property type="entry name" value="T4SS_GSP_E_ATPase"/>
</dbReference>
<name>A0A1H2HL00_9BACT</name>
<reference evidence="4" key="1">
    <citation type="submission" date="2016-10" db="EMBL/GenBank/DDBJ databases">
        <authorList>
            <person name="Varghese N."/>
            <person name="Submissions S."/>
        </authorList>
    </citation>
    <scope>NUCLEOTIDE SEQUENCE [LARGE SCALE GENOMIC DNA]</scope>
    <source>
        <strain evidence="4">DSM 3384</strain>
    </source>
</reference>
<organism evidence="3 4">
    <name type="scientific">Desulfobacula phenolica</name>
    <dbReference type="NCBI Taxonomy" id="90732"/>
    <lineage>
        <taxon>Bacteria</taxon>
        <taxon>Pseudomonadati</taxon>
        <taxon>Thermodesulfobacteriota</taxon>
        <taxon>Desulfobacteria</taxon>
        <taxon>Desulfobacterales</taxon>
        <taxon>Desulfobacteraceae</taxon>
        <taxon>Desulfobacula</taxon>
    </lineage>
</organism>
<dbReference type="Gene3D" id="3.30.450.380">
    <property type="match status" value="1"/>
</dbReference>
<evidence type="ECO:0000313" key="4">
    <source>
        <dbReference type="Proteomes" id="UP000199608"/>
    </source>
</evidence>
<dbReference type="PANTHER" id="PTHR30486">
    <property type="entry name" value="TWITCHING MOTILITY PROTEIN PILT"/>
    <property type="match status" value="1"/>
</dbReference>
<dbReference type="InterPro" id="IPR027417">
    <property type="entry name" value="P-loop_NTPase"/>
</dbReference>
<sequence>MNKLDQKSPQTDVNRFKHHLIDTVTRMMEANSAPLDENRQAIIGCLEQIYQANDPGFSDSVKTRIFKEVLDEVLGFGPLQPLLDDPDITEVMVNSINKTYVERNGKITRADVSFADDAQIIKLIERIILPLGRTIDANNPTVDARLPDGSRVNAVIPPVMIEGPCITIRKFQTDKIGFEQLIEMGSITENMVQLLRACVIGRLNILISGGTGSGKTTLLNILSGFIPDDERIITIEDAAELQLQQEHVLKMETKPPNVEGKYEKTIRDLVINSLRMRPDRIVVGECRSGEALDMLQAMNTGHDGSLTTVHANSPRDAVGRLETLCLMAGLDLPIRVISKQIASAIDVIIQVSRFSDGSRKVTSITEISGMEGDVITMTEIFKFEQRKIDHDGTVIGELTATGVRPFFSQKLKVAGLDLGPELFNFKKSSIW</sequence>
<dbReference type="PANTHER" id="PTHR30486:SF15">
    <property type="entry name" value="TYPE II_IV SECRETION SYSTEM ATPASE"/>
    <property type="match status" value="1"/>
</dbReference>
<protein>
    <submittedName>
        <fullName evidence="3">Pilus assembly protein CpaF</fullName>
    </submittedName>
</protein>
<dbReference type="GO" id="GO:0016887">
    <property type="term" value="F:ATP hydrolysis activity"/>
    <property type="evidence" value="ECO:0007669"/>
    <property type="project" value="InterPro"/>
</dbReference>
<gene>
    <name evidence="3" type="ORF">SAMN04487931_106311</name>
</gene>
<dbReference type="Pfam" id="PF00437">
    <property type="entry name" value="T2SSE"/>
    <property type="match status" value="1"/>
</dbReference>
<dbReference type="SUPFAM" id="SSF52540">
    <property type="entry name" value="P-loop containing nucleoside triphosphate hydrolases"/>
    <property type="match status" value="1"/>
</dbReference>
<dbReference type="Proteomes" id="UP000199608">
    <property type="component" value="Unassembled WGS sequence"/>
</dbReference>
<keyword evidence="4" id="KW-1185">Reference proteome</keyword>
<proteinExistence type="inferred from homology"/>
<dbReference type="EMBL" id="FNLL01000006">
    <property type="protein sequence ID" value="SDU32550.1"/>
    <property type="molecule type" value="Genomic_DNA"/>
</dbReference>
<dbReference type="CDD" id="cd01130">
    <property type="entry name" value="VirB11-like_ATPase"/>
    <property type="match status" value="1"/>
</dbReference>
<evidence type="ECO:0000313" key="3">
    <source>
        <dbReference type="EMBL" id="SDU32550.1"/>
    </source>
</evidence>
<evidence type="ECO:0000256" key="1">
    <source>
        <dbReference type="ARBA" id="ARBA00006611"/>
    </source>
</evidence>
<evidence type="ECO:0000259" key="2">
    <source>
        <dbReference type="Pfam" id="PF00437"/>
    </source>
</evidence>
<comment type="similarity">
    <text evidence="1">Belongs to the GSP E family.</text>
</comment>
<dbReference type="Gene3D" id="3.40.50.300">
    <property type="entry name" value="P-loop containing nucleotide triphosphate hydrolases"/>
    <property type="match status" value="1"/>
</dbReference>
<accession>A0A1H2HL00</accession>
<dbReference type="InterPro" id="IPR001482">
    <property type="entry name" value="T2SS/T4SS_dom"/>
</dbReference>
<dbReference type="RefSeq" id="WP_092234576.1">
    <property type="nucleotide sequence ID" value="NZ_FNLL01000006.1"/>
</dbReference>